<dbReference type="CDD" id="cd06558">
    <property type="entry name" value="crotonase-like"/>
    <property type="match status" value="1"/>
</dbReference>
<evidence type="ECO:0000256" key="5">
    <source>
        <dbReference type="RuleBase" id="RU003707"/>
    </source>
</evidence>
<dbReference type="EC" id="4.2.1.150" evidence="6"/>
<dbReference type="InterPro" id="IPR014748">
    <property type="entry name" value="Enoyl-CoA_hydra_C"/>
</dbReference>
<evidence type="ECO:0000256" key="1">
    <source>
        <dbReference type="ARBA" id="ARBA00005254"/>
    </source>
</evidence>
<evidence type="ECO:0000313" key="6">
    <source>
        <dbReference type="EMBL" id="UGS38162.1"/>
    </source>
</evidence>
<dbReference type="KEGG" id="sbae:DSM104329_04585"/>
<comment type="similarity">
    <text evidence="1 5">Belongs to the enoyl-CoA hydratase/isomerase family.</text>
</comment>
<keyword evidence="2 6" id="KW-0456">Lyase</keyword>
<dbReference type="GO" id="GO:0006635">
    <property type="term" value="P:fatty acid beta-oxidation"/>
    <property type="evidence" value="ECO:0007669"/>
    <property type="project" value="TreeGrafter"/>
</dbReference>
<sequence length="268" mass="28816">MPGEVLVDEPADGVVRLTISNPEKRNALDHAILDRLAELLRTLDAPAVVLTGTHGMFSSGYDIGDLSIDSVGAATSDVFAVEAEKLVAHPFAAAIQALEAYPYATVAALSGHTIGGGLELALSCDLRVAHDGILLGMPPAKLGLVYSHTGLRKFLDAIGEPRTRELFLLGRNVDAATALRWGLVNRVVGESELQETALDLAEELAGNAPLSISGNKRVIRELLRARGALDPDVERELLALREACFRSEDLKEGVRAFGEKRPARWRNR</sequence>
<dbReference type="Pfam" id="PF00378">
    <property type="entry name" value="ECH_1"/>
    <property type="match status" value="1"/>
</dbReference>
<evidence type="ECO:0000256" key="4">
    <source>
        <dbReference type="ARBA" id="ARBA00023717"/>
    </source>
</evidence>
<protein>
    <submittedName>
        <fullName evidence="6">Short-chain-enoyl-CoA hydratase</fullName>
        <ecNumber evidence="6">4.2.1.150</ecNumber>
    </submittedName>
</protein>
<dbReference type="InterPro" id="IPR018376">
    <property type="entry name" value="Enoyl-CoA_hyd/isom_CS"/>
</dbReference>
<comment type="catalytic activity">
    <reaction evidence="3">
        <text>a (3S)-3-hydroxyacyl-CoA = a (2E)-enoyl-CoA + H2O</text>
        <dbReference type="Rhea" id="RHEA:16105"/>
        <dbReference type="ChEBI" id="CHEBI:15377"/>
        <dbReference type="ChEBI" id="CHEBI:57318"/>
        <dbReference type="ChEBI" id="CHEBI:58856"/>
        <dbReference type="EC" id="4.2.1.17"/>
    </reaction>
</comment>
<dbReference type="InterPro" id="IPR029045">
    <property type="entry name" value="ClpP/crotonase-like_dom_sf"/>
</dbReference>
<evidence type="ECO:0000256" key="3">
    <source>
        <dbReference type="ARBA" id="ARBA00023709"/>
    </source>
</evidence>
<dbReference type="AlphaFoldDB" id="A0A9E6Y0X9"/>
<proteinExistence type="inferred from homology"/>
<accession>A0A9E6Y0X9</accession>
<dbReference type="InterPro" id="IPR001753">
    <property type="entry name" value="Enoyl-CoA_hydra/iso"/>
</dbReference>
<dbReference type="Gene3D" id="1.10.12.10">
    <property type="entry name" value="Lyase 2-enoyl-coa Hydratase, Chain A, domain 2"/>
    <property type="match status" value="1"/>
</dbReference>
<gene>
    <name evidence="6" type="primary">crt_4</name>
    <name evidence="6" type="ORF">DSM104329_04585</name>
</gene>
<name>A0A9E6Y0X9_9ACTN</name>
<organism evidence="6 7">
    <name type="scientific">Capillimicrobium parvum</name>
    <dbReference type="NCBI Taxonomy" id="2884022"/>
    <lineage>
        <taxon>Bacteria</taxon>
        <taxon>Bacillati</taxon>
        <taxon>Actinomycetota</taxon>
        <taxon>Thermoleophilia</taxon>
        <taxon>Solirubrobacterales</taxon>
        <taxon>Capillimicrobiaceae</taxon>
        <taxon>Capillimicrobium</taxon>
    </lineage>
</organism>
<dbReference type="SUPFAM" id="SSF52096">
    <property type="entry name" value="ClpP/crotonase"/>
    <property type="match status" value="1"/>
</dbReference>
<dbReference type="EMBL" id="CP087164">
    <property type="protein sequence ID" value="UGS38162.1"/>
    <property type="molecule type" value="Genomic_DNA"/>
</dbReference>
<dbReference type="PANTHER" id="PTHR11941:SF54">
    <property type="entry name" value="ENOYL-COA HYDRATASE, MITOCHONDRIAL"/>
    <property type="match status" value="1"/>
</dbReference>
<dbReference type="PANTHER" id="PTHR11941">
    <property type="entry name" value="ENOYL-COA HYDRATASE-RELATED"/>
    <property type="match status" value="1"/>
</dbReference>
<comment type="catalytic activity">
    <reaction evidence="4">
        <text>a 4-saturated-(3S)-3-hydroxyacyl-CoA = a (3E)-enoyl-CoA + H2O</text>
        <dbReference type="Rhea" id="RHEA:20724"/>
        <dbReference type="ChEBI" id="CHEBI:15377"/>
        <dbReference type="ChEBI" id="CHEBI:58521"/>
        <dbReference type="ChEBI" id="CHEBI:137480"/>
        <dbReference type="EC" id="4.2.1.17"/>
    </reaction>
</comment>
<dbReference type="GO" id="GO:0018812">
    <property type="term" value="F:3-hydroxyacyl-CoA dehydratase activity"/>
    <property type="evidence" value="ECO:0007669"/>
    <property type="project" value="UniProtKB-EC"/>
</dbReference>
<reference evidence="6" key="1">
    <citation type="journal article" date="2022" name="Int. J. Syst. Evol. Microbiol.">
        <title>Pseudomonas aegrilactucae sp. nov. and Pseudomonas morbosilactucae sp. nov., pathogens causing bacterial rot of lettuce in Japan.</title>
        <authorList>
            <person name="Sawada H."/>
            <person name="Fujikawa T."/>
            <person name="Satou M."/>
        </authorList>
    </citation>
    <scope>NUCLEOTIDE SEQUENCE</scope>
    <source>
        <strain evidence="6">0166_1</strain>
    </source>
</reference>
<evidence type="ECO:0000256" key="2">
    <source>
        <dbReference type="ARBA" id="ARBA00023239"/>
    </source>
</evidence>
<evidence type="ECO:0000313" key="7">
    <source>
        <dbReference type="Proteomes" id="UP001162834"/>
    </source>
</evidence>
<dbReference type="PROSITE" id="PS00166">
    <property type="entry name" value="ENOYL_COA_HYDRATASE"/>
    <property type="match status" value="1"/>
</dbReference>
<dbReference type="Gene3D" id="3.90.226.10">
    <property type="entry name" value="2-enoyl-CoA Hydratase, Chain A, domain 1"/>
    <property type="match status" value="1"/>
</dbReference>
<dbReference type="RefSeq" id="WP_259312192.1">
    <property type="nucleotide sequence ID" value="NZ_CP087164.1"/>
</dbReference>
<keyword evidence="7" id="KW-1185">Reference proteome</keyword>
<dbReference type="Proteomes" id="UP001162834">
    <property type="component" value="Chromosome"/>
</dbReference>